<accession>A0A9J7BNY7</accession>
<evidence type="ECO:0000313" key="1">
    <source>
        <dbReference type="EMBL" id="UWZ84432.1"/>
    </source>
</evidence>
<proteinExistence type="predicted"/>
<dbReference type="SUPFAM" id="SSF54909">
    <property type="entry name" value="Dimeric alpha+beta barrel"/>
    <property type="match status" value="1"/>
</dbReference>
<organism evidence="1 2">
    <name type="scientific">Occallatibacter riparius</name>
    <dbReference type="NCBI Taxonomy" id="1002689"/>
    <lineage>
        <taxon>Bacteria</taxon>
        <taxon>Pseudomonadati</taxon>
        <taxon>Acidobacteriota</taxon>
        <taxon>Terriglobia</taxon>
        <taxon>Terriglobales</taxon>
        <taxon>Acidobacteriaceae</taxon>
        <taxon>Occallatibacter</taxon>
    </lineage>
</organism>
<dbReference type="PANTHER" id="PTHR39169:SF1">
    <property type="entry name" value="MONOOXYGENASE YDHR-RELATED"/>
    <property type="match status" value="1"/>
</dbReference>
<dbReference type="InterPro" id="IPR011008">
    <property type="entry name" value="Dimeric_a/b-barrel"/>
</dbReference>
<reference evidence="1" key="1">
    <citation type="submission" date="2021-04" db="EMBL/GenBank/DDBJ databases">
        <title>Phylogenetic analysis of Acidobacteriaceae.</title>
        <authorList>
            <person name="Qiu L."/>
            <person name="Zhang Q."/>
        </authorList>
    </citation>
    <scope>NUCLEOTIDE SEQUENCE</scope>
    <source>
        <strain evidence="1">DSM 25168</strain>
    </source>
</reference>
<dbReference type="PANTHER" id="PTHR39169">
    <property type="match status" value="1"/>
</dbReference>
<name>A0A9J7BNY7_9BACT</name>
<dbReference type="KEGG" id="orp:MOP44_00515"/>
<keyword evidence="2" id="KW-1185">Reference proteome</keyword>
<dbReference type="Gene3D" id="3.30.70.100">
    <property type="match status" value="1"/>
</dbReference>
<dbReference type="EMBL" id="CP093313">
    <property type="protein sequence ID" value="UWZ84432.1"/>
    <property type="molecule type" value="Genomic_DNA"/>
</dbReference>
<dbReference type="Proteomes" id="UP001059380">
    <property type="component" value="Chromosome"/>
</dbReference>
<protein>
    <submittedName>
        <fullName evidence="1">YdhR family protein</fullName>
    </submittedName>
</protein>
<dbReference type="AlphaFoldDB" id="A0A9J7BNY7"/>
<sequence length="157" mass="17416">MKQWARSSSSNSAVANHQCLPTTQTKQLEKRMSEEKAFCYTILQLRFKLRVEPGVFLAHSREPAAAIAKVKGLIWKIWVFSDQESEVGGVYLFVSREAAQSYLSHPVIQAVHNHPAVESAQSQFWDVENSLSAITRAPLPEFLAGQFSLISAIAGGQ</sequence>
<dbReference type="InterPro" id="IPR014910">
    <property type="entry name" value="YdhR"/>
</dbReference>
<dbReference type="RefSeq" id="WP_260793935.1">
    <property type="nucleotide sequence ID" value="NZ_CP093313.1"/>
</dbReference>
<gene>
    <name evidence="1" type="ORF">MOP44_00515</name>
</gene>
<dbReference type="Pfam" id="PF08803">
    <property type="entry name" value="ydhR"/>
    <property type="match status" value="1"/>
</dbReference>
<evidence type="ECO:0000313" key="2">
    <source>
        <dbReference type="Proteomes" id="UP001059380"/>
    </source>
</evidence>